<accession>A0A6S4PD28</accession>
<sequence>MKPGAELEGKIFPRGRDWPNEVRSLPPIDQRLIVHLEALYPDRAPNPGMVMEEVWFKAGQAAVVRHLADLYERQQELNLDYQMQGVV</sequence>
<evidence type="ECO:0000313" key="2">
    <source>
        <dbReference type="Proteomes" id="UP000505271"/>
    </source>
</evidence>
<dbReference type="RefSeq" id="YP_009777904.1">
    <property type="nucleotide sequence ID" value="NC_047706.1"/>
</dbReference>
<protein>
    <submittedName>
        <fullName evidence="1">Uncharacterized protein</fullName>
    </submittedName>
</protein>
<name>A0A6S4PD28_9CAUD</name>
<dbReference type="Proteomes" id="UP000505271">
    <property type="component" value="Segment"/>
</dbReference>
<dbReference type="EMBL" id="AP013547">
    <property type="protein sequence ID" value="BAQ94407.1"/>
    <property type="molecule type" value="Genomic_DNA"/>
</dbReference>
<dbReference type="GeneID" id="55412070"/>
<dbReference type="KEGG" id="vg:55412070"/>
<evidence type="ECO:0000313" key="1">
    <source>
        <dbReference type="EMBL" id="BAQ94407.1"/>
    </source>
</evidence>
<proteinExistence type="predicted"/>
<organism evidence="1 2">
    <name type="scientific">uncultured phage_MedDCM-OCT-S31-C1</name>
    <dbReference type="NCBI Taxonomy" id="2740800"/>
    <lineage>
        <taxon>Viruses</taxon>
        <taxon>Duplodnaviria</taxon>
        <taxon>Heunggongvirae</taxon>
        <taxon>Uroviricota</taxon>
        <taxon>Caudoviricetes</taxon>
        <taxon>Autographivirales</taxon>
        <taxon>Nohivirus</taxon>
        <taxon>Nohivirus S31C1</taxon>
    </lineage>
</organism>
<keyword evidence="2" id="KW-1185">Reference proteome</keyword>
<reference evidence="1 2" key="1">
    <citation type="journal article" date="2013" name="PLoS Genet.">
        <title>Expanding the Marine Virosphere Using Metagenomics.</title>
        <authorList>
            <person name="Mizuno C.M."/>
            <person name="Rodriguez-Valera F."/>
            <person name="Kimes N.E."/>
            <person name="Ghai R."/>
        </authorList>
    </citation>
    <scope>NUCLEOTIDE SEQUENCE [LARGE SCALE GENOMIC DNA]</scope>
    <source>
        <strain evidence="1">UvMED-CGR-U-MedDCM-OCT-S31-C1</strain>
    </source>
</reference>